<feature type="compositionally biased region" description="Basic and acidic residues" evidence="2">
    <location>
        <begin position="302"/>
        <end position="320"/>
    </location>
</feature>
<feature type="compositionally biased region" description="Polar residues" evidence="2">
    <location>
        <begin position="1"/>
        <end position="12"/>
    </location>
</feature>
<reference evidence="3 6" key="7">
    <citation type="journal article" date="2005" name="PLoS Comput. Biol.">
        <title>Combined evidence annotation of transposable elements in genome sequences.</title>
        <authorList>
            <person name="Quesneville H."/>
            <person name="Bergman C.M."/>
            <person name="Andrieu O."/>
            <person name="Autard D."/>
            <person name="Nouaud D."/>
            <person name="Ashburner M."/>
            <person name="Anxolabehere D."/>
        </authorList>
    </citation>
    <scope>NUCLEOTIDE SEQUENCE [LARGE SCALE GENOMIC DNA]</scope>
    <source>
        <strain evidence="6">Berkeley</strain>
    </source>
</reference>
<reference evidence="3" key="15">
    <citation type="submission" date="2020-05" db="EMBL/GenBank/DDBJ databases">
        <title>Drosophila melanogaster release 4 sequence.</title>
        <authorList>
            <consortium name="Berkeley Drosophila Genome Project"/>
            <person name="Celniker S."/>
            <person name="Carlson J."/>
            <person name="Wan K."/>
            <person name="Pfeiffer B."/>
            <person name="Frise E."/>
            <person name="George R."/>
            <person name="Hoskins R."/>
            <person name="Stapleton M."/>
            <person name="Pacleb J."/>
            <person name="Park S."/>
            <person name="Svirskas R."/>
            <person name="Smith E."/>
            <person name="Yu C."/>
            <person name="Rubin G."/>
        </authorList>
    </citation>
    <scope>NUCLEOTIDE SEQUENCE</scope>
</reference>
<feature type="compositionally biased region" description="Polar residues" evidence="2">
    <location>
        <begin position="57"/>
        <end position="68"/>
    </location>
</feature>
<dbReference type="GO" id="GO:0005868">
    <property type="term" value="C:cytoplasmic dynein complex"/>
    <property type="evidence" value="ECO:0000318"/>
    <property type="project" value="GO_Central"/>
</dbReference>
<dbReference type="eggNOG" id="KOG1587">
    <property type="taxonomic scope" value="Eukaryota"/>
</dbReference>
<dbReference type="AGR" id="FB:FBgn0034095"/>
<organism evidence="4">
    <name type="scientific">Drosophila melanogaster</name>
    <name type="common">Fruit fly</name>
    <dbReference type="NCBI Taxonomy" id="7227"/>
    <lineage>
        <taxon>Eukaryota</taxon>
        <taxon>Metazoa</taxon>
        <taxon>Ecdysozoa</taxon>
        <taxon>Arthropoda</taxon>
        <taxon>Hexapoda</taxon>
        <taxon>Insecta</taxon>
        <taxon>Pterygota</taxon>
        <taxon>Neoptera</taxon>
        <taxon>Endopterygota</taxon>
        <taxon>Diptera</taxon>
        <taxon>Brachycera</taxon>
        <taxon>Muscomorpha</taxon>
        <taxon>Ephydroidea</taxon>
        <taxon>Drosophilidae</taxon>
        <taxon>Drosophila</taxon>
        <taxon>Sophophora</taxon>
    </lineage>
</organism>
<dbReference type="InterPro" id="IPR042505">
    <property type="entry name" value="DYNC2I1"/>
</dbReference>
<dbReference type="DNASU" id="36801"/>
<dbReference type="GO" id="GO:0045504">
    <property type="term" value="F:dynein heavy chain binding"/>
    <property type="evidence" value="ECO:0000318"/>
    <property type="project" value="GO_Central"/>
</dbReference>
<dbReference type="OrthoDB" id="2162425at2759"/>
<accession>Q7JR82</accession>
<evidence type="ECO:0000313" key="4">
    <source>
        <dbReference type="EMBL" id="AAO24958.1"/>
    </source>
</evidence>
<evidence type="ECO:0000256" key="1">
    <source>
        <dbReference type="SAM" id="Coils"/>
    </source>
</evidence>
<dbReference type="Bgee" id="FBgn0034095">
    <property type="expression patterns" value="Expressed in gustatory receptor neuron (Drosophila) in imaginal disc-derived wing and 10 other cell types or tissues"/>
</dbReference>
<dbReference type="Proteomes" id="UP000000803">
    <property type="component" value="Chromosome 2R"/>
</dbReference>
<feature type="coiled-coil region" evidence="1">
    <location>
        <begin position="478"/>
        <end position="505"/>
    </location>
</feature>
<dbReference type="KEGG" id="dme:Dmel_CG15701"/>
<evidence type="ECO:0000313" key="6">
    <source>
        <dbReference type="Proteomes" id="UP000000803"/>
    </source>
</evidence>
<feature type="compositionally biased region" description="Basic and acidic residues" evidence="2">
    <location>
        <begin position="202"/>
        <end position="222"/>
    </location>
</feature>
<reference evidence="3 6" key="5">
    <citation type="journal article" date="2002" name="Genome Biol.">
        <title>Heterochromatic sequences in a Drosophila whole-genome shotgun assembly.</title>
        <authorList>
            <person name="Hoskins R.A."/>
            <person name="Smith C.D."/>
            <person name="Carlson J.W."/>
            <person name="Carvalho A.B."/>
            <person name="Halpern A."/>
            <person name="Kaminker J.S."/>
            <person name="Kennedy C."/>
            <person name="Mungall C.J."/>
            <person name="Sullivan B.A."/>
            <person name="Sutton G.G."/>
            <person name="Yasuhara J.C."/>
            <person name="Wakimoto B.T."/>
            <person name="Myers E.W."/>
            <person name="Celniker S.E."/>
            <person name="Rubin G.M."/>
            <person name="Karpen G.H."/>
        </authorList>
    </citation>
    <scope>NUCLEOTIDE SEQUENCE [LARGE SCALE GENOMIC DNA]</scope>
    <source>
        <strain evidence="6">Berkeley</strain>
    </source>
</reference>
<feature type="compositionally biased region" description="Acidic residues" evidence="2">
    <location>
        <begin position="249"/>
        <end position="273"/>
    </location>
</feature>
<dbReference type="SUPFAM" id="SSF50978">
    <property type="entry name" value="WD40 repeat-like"/>
    <property type="match status" value="1"/>
</dbReference>
<evidence type="ECO:0000256" key="2">
    <source>
        <dbReference type="SAM" id="MobiDB-lite"/>
    </source>
</evidence>
<dbReference type="GO" id="GO:0045503">
    <property type="term" value="F:dynein light chain binding"/>
    <property type="evidence" value="ECO:0000318"/>
    <property type="project" value="GO_Central"/>
</dbReference>
<reference evidence="3 6" key="1">
    <citation type="journal article" date="2000" name="Science">
        <title>The genome sequence of Drosophila melanogaster.</title>
        <authorList>
            <person name="Adams M.D."/>
            <person name="Celniker S.E."/>
            <person name="Holt R.A."/>
            <person name="Evans C.A."/>
            <person name="Gocayne J.D."/>
            <person name="Amanatides P.G."/>
            <person name="Scherer S.E."/>
            <person name="Li P.W."/>
            <person name="Hoskins R.A."/>
            <person name="Galle R.F."/>
            <person name="George R.A."/>
            <person name="Lewis S.E."/>
            <person name="Richards S."/>
            <person name="Ashburner M."/>
            <person name="Henderson S.N."/>
            <person name="Sutton G.G."/>
            <person name="Wortman J.R."/>
            <person name="Yandell M.D."/>
            <person name="Zhang Q."/>
            <person name="Chen L.X."/>
            <person name="Brandon R.C."/>
            <person name="Rogers Y.H."/>
            <person name="Blazej R.G."/>
            <person name="Champe M."/>
            <person name="Pfeiffer B.D."/>
            <person name="Wan K.H."/>
            <person name="Doyle C."/>
            <person name="Baxter E.G."/>
            <person name="Helt G."/>
            <person name="Nelson C.R."/>
            <person name="Gabor G.L."/>
            <person name="Abril J.F."/>
            <person name="Agbayani A."/>
            <person name="An H.J."/>
            <person name="Andrews-Pfannkoch C."/>
            <person name="Baldwin D."/>
            <person name="Ballew R.M."/>
            <person name="Basu A."/>
            <person name="Baxendale J."/>
            <person name="Bayraktaroglu L."/>
            <person name="Beasley E.M."/>
            <person name="Beeson K.Y."/>
            <person name="Benos P.V."/>
            <person name="Berman B.P."/>
            <person name="Bhandari D."/>
            <person name="Bolshakov S."/>
            <person name="Borkova D."/>
            <person name="Botchan M.R."/>
            <person name="Bouck J."/>
            <person name="Brokstein P."/>
            <person name="Brottier P."/>
            <person name="Burtis K.C."/>
            <person name="Busam D.A."/>
            <person name="Butler H."/>
            <person name="Cadieu E."/>
            <person name="Center A."/>
            <person name="Chandra I."/>
            <person name="Cherry J.M."/>
            <person name="Cawley S."/>
            <person name="Dahlke C."/>
            <person name="Davenport L.B."/>
            <person name="Davies P."/>
            <person name="de Pablos B."/>
            <person name="Delcher A."/>
            <person name="Deng Z."/>
            <person name="Mays A.D."/>
            <person name="Dew I."/>
            <person name="Dietz S.M."/>
            <person name="Dodson K."/>
            <person name="Doup L.E."/>
            <person name="Downes M."/>
            <person name="Dugan-Rocha S."/>
            <person name="Dunkov B.C."/>
            <person name="Dunn P."/>
            <person name="Durbin K.J."/>
            <person name="Evangelista C.C."/>
            <person name="Ferraz C."/>
            <person name="Ferriera S."/>
            <person name="Fleischmann W."/>
            <person name="Fosler C."/>
            <person name="Gabrielian A.E."/>
            <person name="Garg N.S."/>
            <person name="Gelbart W.M."/>
            <person name="Glasser K."/>
            <person name="Glodek A."/>
            <person name="Gong F."/>
            <person name="Gorrell J.H."/>
            <person name="Gu Z."/>
            <person name="Guan P."/>
            <person name="Harris M."/>
            <person name="Harris N.L."/>
            <person name="Harvey D."/>
            <person name="Heiman T.J."/>
            <person name="Hernandez J.R."/>
            <person name="Houck J."/>
            <person name="Hostin D."/>
            <person name="Houston K.A."/>
            <person name="Howland T.J."/>
            <person name="Wei M.H."/>
            <person name="Ibegwam C."/>
            <person name="Jalali M."/>
            <person name="Kalush F."/>
            <person name="Karpen G.H."/>
            <person name="Ke Z."/>
            <person name="Kennison J.A."/>
            <person name="Ketchum K.A."/>
            <person name="Kimmel B.E."/>
            <person name="Kodira C.D."/>
            <person name="Kraft C."/>
            <person name="Kravitz S."/>
            <person name="Kulp D."/>
            <person name="Lai Z."/>
            <person name="Lasko P."/>
            <person name="Lei Y."/>
            <person name="Levitsky A.A."/>
            <person name="Li J."/>
            <person name="Li Z."/>
            <person name="Liang Y."/>
            <person name="Lin X."/>
            <person name="Liu X."/>
            <person name="Mattei B."/>
            <person name="McIntosh T.C."/>
            <person name="McLeod M.P."/>
            <person name="McPherson D."/>
            <person name="Merkulov G."/>
            <person name="Milshina N.V."/>
            <person name="Mobarry C."/>
            <person name="Morris J."/>
            <person name="Moshrefi A."/>
            <person name="Mount S.M."/>
            <person name="Moy M."/>
            <person name="Murphy B."/>
            <person name="Murphy L."/>
            <person name="Muzny D.M."/>
            <person name="Nelson D.L."/>
            <person name="Nelson D.R."/>
            <person name="Nelson K.A."/>
            <person name="Nixon K."/>
            <person name="Nusskern D.R."/>
            <person name="Pacleb J.M."/>
            <person name="Palazzolo M."/>
            <person name="Pittman G.S."/>
            <person name="Pan S."/>
            <person name="Pollard J."/>
            <person name="Puri V."/>
            <person name="Reese M.G."/>
            <person name="Reinert K."/>
            <person name="Remington K."/>
            <person name="Saunders R.D."/>
            <person name="Scheeler F."/>
            <person name="Shen H."/>
            <person name="Shue B.C."/>
            <person name="Siden-Kiamos I."/>
            <person name="Simpson M."/>
            <person name="Skupski M.P."/>
            <person name="Smith T."/>
            <person name="Spier E."/>
            <person name="Spradling A.C."/>
            <person name="Stapleton M."/>
            <person name="Strong R."/>
            <person name="Sun E."/>
            <person name="Svirskas R."/>
            <person name="Tector C."/>
            <person name="Turner R."/>
            <person name="Venter E."/>
            <person name="Wang A.H."/>
            <person name="Wang X."/>
            <person name="Wang Z.Y."/>
            <person name="Wassarman D.A."/>
            <person name="Weinstock G.M."/>
            <person name="Weissenbach J."/>
            <person name="Williams S.M."/>
            <person name="WoodageT"/>
            <person name="Worley K.C."/>
            <person name="Wu D."/>
            <person name="Yang S."/>
            <person name="Yao Q.A."/>
            <person name="Ye J."/>
            <person name="Yeh R.F."/>
            <person name="Zaveri J.S."/>
            <person name="Zhan M."/>
            <person name="Zhang G."/>
            <person name="Zhao Q."/>
            <person name="Zheng L."/>
            <person name="Zheng X.H."/>
            <person name="Zhong F.N."/>
            <person name="Zhong W."/>
            <person name="Zhou X."/>
            <person name="Zhu S."/>
            <person name="Zhu X."/>
            <person name="Smith H.O."/>
            <person name="Gibbs R.A."/>
            <person name="Myers E.W."/>
            <person name="Rubin G.M."/>
            <person name="Venter J.C."/>
        </authorList>
    </citation>
    <scope>NUCLEOTIDE SEQUENCE [LARGE SCALE GENOMIC DNA]</scope>
    <source>
        <strain evidence="6">Berkeley</strain>
    </source>
</reference>
<dbReference type="STRING" id="7227.FBpp0086275"/>
<reference evidence="3" key="8">
    <citation type="submission" date="2006-08" db="EMBL/GenBank/DDBJ databases">
        <authorList>
            <person name="Celniker S."/>
            <person name="Carlson J."/>
            <person name="Wan K."/>
            <person name="Frise E."/>
            <person name="Hoskins R."/>
            <person name="Park S."/>
            <person name="Svirskas R."/>
            <person name="Rubin G."/>
        </authorList>
    </citation>
    <scope>NUCLEOTIDE SEQUENCE</scope>
</reference>
<dbReference type="Gene3D" id="2.130.10.10">
    <property type="entry name" value="YVTN repeat-like/Quinoprotein amine dehydrogenase"/>
    <property type="match status" value="1"/>
</dbReference>
<dbReference type="OMA" id="WAEVCRV"/>
<dbReference type="GlyGen" id="Q7JR82">
    <property type="glycosylation" value="2 sites"/>
</dbReference>
<dbReference type="GeneID" id="36801"/>
<reference evidence="3" key="14">
    <citation type="submission" date="2020-04" db="EMBL/GenBank/DDBJ databases">
        <authorList>
            <consortium name="FlyBase"/>
        </authorList>
    </citation>
    <scope>NUCLEOTIDE SEQUENCE</scope>
</reference>
<dbReference type="AlphaFoldDB" id="Q7JR82"/>
<feature type="compositionally biased region" description="Acidic residues" evidence="2">
    <location>
        <begin position="280"/>
        <end position="292"/>
    </location>
</feature>
<name>Q7JR82_DROME</name>
<evidence type="ECO:0000313" key="5">
    <source>
        <dbReference type="FlyBase" id="FBgn0034095"/>
    </source>
</evidence>
<sequence length="1051" mass="117280">MSKNAGRTSSKNVKTEVPRKVTKSPATSGPATTRESKERRSLAKQPDSLEGEKIARKTTTAAQPTTASKKPLATGKNKERESLSKRTTPSPGALRATTRHTTTTTNPPLQSKTTKTTKLVAKSKPNAVLDTYHSVTVASPPQKRRGQAEQEKESPTPSSKEYSPVAQTQKEHKPQSPSKGDARIVPARSRTYTRTLDPEEVVILKRESAKQRSEVEAKESEPVKQPVAFEVKFDEAKKPEPESDHYSDDFESYESDFETDASTPDEVESDEAQEPSSSEAEVEEEREEEDSEPTQNPITVIQRDKDQERKLDSGHYDMHLRRNPLSSLSTQNQYDSFDTNSMANSEQLDSGISTTGVEKPRSGEANVYYGGYSGFVSHPVISRRGEELMAKLRFDQLNYHLFEMKPLSYEGFMQSYGKLNASQVATQTQSPHMDGECQTLEVHSRSSWTQHPPHYGGQFVLSCSVDAELDETWSKQPADEYEASISRLEQLHRLEQARSQQLQQKRLAKSTDLERLNSFLHRAGRLMGLVLEGKTTAHGQGNSPRNVPLQTGLLNALPVRRIFGSAGNGQLVVTVHECPADSNVYKEDFASLLMVWSLANPSQPLRLLSTWAEVSRVALSAQAQDIVVAGLRDGSVAMWDLRETHSYCSKLDGHLTHFAATQSVVPMPEQQDKEVNAMDLGAVVDVRSFRSHLNAGGVAATSGLQTTYKEVQYASLNDSGLLTMWTLVEGASSTNSNEFSSPWARVKLLQSGSCDLRSYLERRLLKSHQSAYEKTKSLFQGNIYSDDVLRELNDTQTLTTALQGQGLQGLRFTSIDTGSELIYVCTNRNFVLCCTRSLKTERFARIAVNESRFLFPTSLCVLSNENYVAVGLSNGSVMILNCNQRQRQRQRNQQRPKTGLPPATDEPDPETGKSCAIQNIILNERRSFDQQMDDNPTYDARPNTALELIERPRRSYEMRVFDQQLLLSGSGLRQHLVQALILSSDGWQLSALTNGTVRHYDFYRDRELPVEELMDTRLKVTDIAGARSCGQEQVLLILDSTGKVQSRTLDY</sequence>
<dbReference type="IntAct" id="Q7JR82">
    <property type="interactions" value="4"/>
</dbReference>
<dbReference type="EMBL" id="BT003203">
    <property type="protein sequence ID" value="AAO24958.1"/>
    <property type="molecule type" value="mRNA"/>
</dbReference>
<protein>
    <submittedName>
        <fullName evidence="4">RE36115p</fullName>
    </submittedName>
</protein>
<dbReference type="UCSC" id="CG15701-RA">
    <property type="organism name" value="d. melanogaster"/>
</dbReference>
<reference evidence="3 6" key="4">
    <citation type="journal article" date="2002" name="Genome Biol.">
        <title>The transposable elements of the Drosophila melanogaster euchromatin: a genomics perspective.</title>
        <authorList>
            <person name="Kaminker J.S."/>
            <person name="Bergman C.M."/>
            <person name="Kronmiller B."/>
            <person name="Carlson J."/>
            <person name="Svirskas R."/>
            <person name="Patel S."/>
            <person name="Frise E."/>
            <person name="Wheeler D.A."/>
            <person name="Lewis S.E."/>
            <person name="Rubin G.M."/>
            <person name="Ashburner M."/>
            <person name="Celniker S.E."/>
        </authorList>
    </citation>
    <scope>NUCLEOTIDE SEQUENCE [LARGE SCALE GENOMIC DNA]</scope>
    <source>
        <strain evidence="6">Berkeley</strain>
    </source>
</reference>
<dbReference type="PANTHER" id="PTHR16022:SF0">
    <property type="entry name" value="CYTOPLASMIC DYNEIN 2 INTERMEDIATE CHAIN 1"/>
    <property type="match status" value="1"/>
</dbReference>
<keyword evidence="6" id="KW-1185">Reference proteome</keyword>
<dbReference type="BioGRID-ORCS" id="36801">
    <property type="hits" value="0 hits in 1 CRISPR screen"/>
</dbReference>
<reference evidence="3 6" key="9">
    <citation type="journal article" date="2007" name="Science">
        <title>The Release 5.1 annotation of Drosophila melanogaster heterochromatin.</title>
        <authorList>
            <person name="Smith C.D."/>
            <person name="Shu S."/>
            <person name="Mungall C.J."/>
            <person name="Karpen G.H."/>
        </authorList>
    </citation>
    <scope>NUCLEOTIDE SEQUENCE [LARGE SCALE GENOMIC DNA]</scope>
    <source>
        <strain evidence="6">Berkeley</strain>
    </source>
</reference>
<feature type="compositionally biased region" description="Low complexity" evidence="2">
    <location>
        <begin position="99"/>
        <end position="114"/>
    </location>
</feature>
<proteinExistence type="evidence at transcript level"/>
<dbReference type="RefSeq" id="NP_611100.1">
    <property type="nucleotide sequence ID" value="NM_137256.2"/>
</dbReference>
<dbReference type="GO" id="GO:0097014">
    <property type="term" value="C:ciliary plasm"/>
    <property type="evidence" value="ECO:0000318"/>
    <property type="project" value="GO_Central"/>
</dbReference>
<gene>
    <name evidence="3" type="primary">Dmel\CG15701</name>
    <name evidence="4 5" type="ORF">CG15701</name>
    <name evidence="3" type="ORF">Dmel_CG15701</name>
</gene>
<dbReference type="InterPro" id="IPR015943">
    <property type="entry name" value="WD40/YVTN_repeat-like_dom_sf"/>
</dbReference>
<dbReference type="FunFam" id="2.130.10.10:FF:002792">
    <property type="entry name" value="RE36115p"/>
    <property type="match status" value="1"/>
</dbReference>
<reference evidence="3 6" key="3">
    <citation type="journal article" date="2002" name="Genome Biol.">
        <title>Annotation of the Drosophila melanogaster euchromatic genome: a systematic review.</title>
        <authorList>
            <person name="Misra S."/>
            <person name="Crosby M.A."/>
            <person name="Mungall C.J."/>
            <person name="Matthews B.B."/>
            <person name="Campbell K.S."/>
            <person name="Hradecky P."/>
            <person name="Huang Y."/>
            <person name="Kaminker J.S."/>
            <person name="Millburn G.H."/>
            <person name="Prochnik S.E."/>
            <person name="Smith C.D."/>
            <person name="Tupy J.L."/>
            <person name="Whitfied E.J."/>
            <person name="Bayraktaroglu L."/>
            <person name="Berman B.P."/>
            <person name="Bettencourt B.R."/>
            <person name="Celniker S.E."/>
            <person name="de Grey A.D."/>
            <person name="Drysdale R.A."/>
            <person name="Harris N.L."/>
            <person name="Richter J."/>
            <person name="Russo S."/>
            <person name="Schroeder A.J."/>
            <person name="Shu S.Q."/>
            <person name="Stapleton M."/>
            <person name="Yamada C."/>
            <person name="Ashburner M."/>
            <person name="Gelbart W.M."/>
            <person name="Rubin G.M."/>
            <person name="Lewis S.E."/>
        </authorList>
    </citation>
    <scope>GENOME REANNOTATION</scope>
    <source>
        <strain evidence="6">Berkeley</strain>
    </source>
</reference>
<reference evidence="3" key="12">
    <citation type="journal article" date="2015" name="G3 (Bethesda)">
        <title>Gene Model Annotations for Drosophila melanogaster: The Rule-Benders.</title>
        <authorList>
            <consortium name="FlyBase Consortium"/>
            <person name="Crosby M.A."/>
            <person name="Gramates L.S."/>
            <person name="Dos Santos G."/>
            <person name="Matthews B.B."/>
            <person name="St Pierre S.E."/>
            <person name="Zhou P."/>
            <person name="Schroeder A.J."/>
            <person name="Falls K."/>
            <person name="Emmert D.B."/>
            <person name="Russo S.M."/>
            <person name="Gelbart W.M."/>
            <person name="null"/>
        </authorList>
    </citation>
    <scope>NUCLEOTIDE SEQUENCE</scope>
</reference>
<dbReference type="HOGENOM" id="CLU_290406_0_0_1"/>
<evidence type="ECO:0000313" key="3">
    <source>
        <dbReference type="EMBL" id="AAF58038.1"/>
    </source>
</evidence>
<feature type="region of interest" description="Disordered" evidence="2">
    <location>
        <begin position="885"/>
        <end position="912"/>
    </location>
</feature>
<keyword evidence="1" id="KW-0175">Coiled coil</keyword>
<feature type="region of interest" description="Disordered" evidence="2">
    <location>
        <begin position="1"/>
        <end position="361"/>
    </location>
</feature>
<dbReference type="InterPro" id="IPR036322">
    <property type="entry name" value="WD40_repeat_dom_sf"/>
</dbReference>
<dbReference type="VEuPathDB" id="VectorBase:FBgn0034095"/>
<reference evidence="3" key="13">
    <citation type="journal article" date="2015" name="Genome Res.">
        <title>The Release 6 reference sequence of the Drosophila melanogaster genome.</title>
        <authorList>
            <person name="Hoskins R.A."/>
            <person name="Carlson J.W."/>
            <person name="Wan K.H."/>
            <person name="Park S."/>
            <person name="Mendez I."/>
            <person name="Galle S.E."/>
            <person name="Booth B.W."/>
            <person name="Pfeiffer B.D."/>
            <person name="George R.A."/>
            <person name="Svirskas R."/>
            <person name="Krzywinski M."/>
            <person name="Schein J."/>
            <person name="Accardo M.C."/>
            <person name="Damia E."/>
            <person name="Messina G."/>
            <person name="Mendez-Lago M."/>
            <person name="de Pablos B."/>
            <person name="Demakova O.V."/>
            <person name="Andreyeva E.N."/>
            <person name="Boldyreva L.V."/>
            <person name="Marra M."/>
            <person name="Carvalho A.B."/>
            <person name="Dimitri P."/>
            <person name="Villasante A."/>
            <person name="Zhimulev I.F."/>
            <person name="Rubin G.M."/>
            <person name="Karpen G.H."/>
            <person name="Celniker S.E."/>
        </authorList>
    </citation>
    <scope>NUCLEOTIDE SEQUENCE</scope>
</reference>
<dbReference type="FlyBase" id="FBgn0034095">
    <property type="gene designation" value="CG15701"/>
</dbReference>
<reference evidence="4" key="6">
    <citation type="submission" date="2003-01" db="EMBL/GenBank/DDBJ databases">
        <authorList>
            <person name="Stapleton M."/>
            <person name="Brokstein P."/>
            <person name="Hong L."/>
            <person name="Agbayani A."/>
            <person name="Carlson J."/>
            <person name="Champe M."/>
            <person name="Chavez C."/>
            <person name="Dorsett V."/>
            <person name="Dresnek D."/>
            <person name="Farfan D."/>
            <person name="Frise E."/>
            <person name="George R."/>
            <person name="Gonzalez M."/>
            <person name="Guarin H."/>
            <person name="Kronmiller B."/>
            <person name="Li P."/>
            <person name="Liao G."/>
            <person name="Miranda A."/>
            <person name="Mungall C.J."/>
            <person name="Nunoo J."/>
            <person name="Pacleb J."/>
            <person name="Paragas V."/>
            <person name="Park S."/>
            <person name="Patel S."/>
            <person name="Phouanenavong S."/>
            <person name="Wan K."/>
            <person name="Yu C."/>
            <person name="Lewis S.E."/>
            <person name="Rubin G.M."/>
            <person name="Celniker S."/>
        </authorList>
    </citation>
    <scope>NUCLEOTIDE SEQUENCE</scope>
    <source>
        <strain evidence="4">Berkeley</strain>
    </source>
</reference>
<feature type="compositionally biased region" description="Polar residues" evidence="2">
    <location>
        <begin position="155"/>
        <end position="168"/>
    </location>
</feature>
<feature type="compositionally biased region" description="Basic and acidic residues" evidence="2">
    <location>
        <begin position="231"/>
        <end position="248"/>
    </location>
</feature>
<dbReference type="InParanoid" id="Q7JR82"/>
<dbReference type="EMBL" id="AE013599">
    <property type="protein sequence ID" value="AAF58038.1"/>
    <property type="molecule type" value="Genomic_DNA"/>
</dbReference>
<feature type="compositionally biased region" description="Polar residues" evidence="2">
    <location>
        <begin position="24"/>
        <end position="33"/>
    </location>
</feature>
<reference evidence="3 6" key="2">
    <citation type="journal article" date="2002" name="Genome Biol.">
        <title>Finishing a whole-genome shotgun: release 3 of the Drosophila melanogaster euchromatic genome sequence.</title>
        <authorList>
            <person name="Celniker S.E."/>
            <person name="Wheeler D.A."/>
            <person name="Kronmiller B."/>
            <person name="Carlson J.W."/>
            <person name="Halpern A."/>
            <person name="Patel S."/>
            <person name="Adams M."/>
            <person name="Champe M."/>
            <person name="Dugan S.P."/>
            <person name="Frise E."/>
            <person name="Hodgson A."/>
            <person name="George R.A."/>
            <person name="Hoskins R.A."/>
            <person name="Laverty T."/>
            <person name="Muzny D.M."/>
            <person name="Nelson C.R."/>
            <person name="Pacleb J.M."/>
            <person name="Park S."/>
            <person name="Pfeiffer B.D."/>
            <person name="Richards S."/>
            <person name="Sodergren E.J."/>
            <person name="Svirskas R."/>
            <person name="Tabor P.E."/>
            <person name="Wan K."/>
            <person name="Stapleton M."/>
            <person name="Sutton G.G."/>
            <person name="Venter C."/>
            <person name="Weinstock G."/>
            <person name="Scherer S.E."/>
            <person name="Myers E.W."/>
            <person name="Gibbs R.A."/>
            <person name="Rubin G.M."/>
        </authorList>
    </citation>
    <scope>NUCLEOTIDE SEQUENCE [LARGE SCALE GENOMIC DNA]</scope>
    <source>
        <strain evidence="6">Berkeley</strain>
    </source>
</reference>
<feature type="compositionally biased region" description="Polar residues" evidence="2">
    <location>
        <begin position="324"/>
        <end position="356"/>
    </location>
</feature>
<reference evidence="3" key="11">
    <citation type="journal article" date="2015" name="G3 (Bethesda)">
        <title>Gene Model Annotations for Drosophila melanogaster: Impact of High-Throughput Data.</title>
        <authorList>
            <consortium name="FlyBase Consortium"/>
            <person name="Matthews B.B."/>
            <person name="Dos Santos G."/>
            <person name="Crosby M.A."/>
            <person name="Emmert D.B."/>
            <person name="St Pierre S.E."/>
            <person name="Gramates L.S."/>
            <person name="Zhou P."/>
            <person name="Schroeder A.J."/>
            <person name="Falls K."/>
            <person name="Strelets V."/>
            <person name="Russo S.M."/>
            <person name="Gelbart W.M."/>
            <person name="null"/>
        </authorList>
    </citation>
    <scope>NUCLEOTIDE SEQUENCE</scope>
</reference>
<dbReference type="GO" id="GO:0042073">
    <property type="term" value="P:intraciliary transport"/>
    <property type="evidence" value="ECO:0000318"/>
    <property type="project" value="GO_Central"/>
</dbReference>
<dbReference type="PANTHER" id="PTHR16022">
    <property type="entry name" value="WD REPEAT DOMAIN 60"/>
    <property type="match status" value="1"/>
</dbReference>
<dbReference type="PaxDb" id="7227-FBpp0086275"/>
<reference evidence="3 6" key="10">
    <citation type="journal article" date="2007" name="Science">
        <title>Sequence finishing and mapping of Drosophila melanogaster heterochromatin.</title>
        <authorList>
            <person name="Hoskins R.A."/>
            <person name="Carlson J.W."/>
            <person name="Kennedy C."/>
            <person name="Acevedo D."/>
            <person name="Evans-Holm M."/>
            <person name="Frise E."/>
            <person name="Wan K.H."/>
            <person name="Park S."/>
            <person name="Mendez-Lago M."/>
            <person name="Rossi F."/>
            <person name="Villasante A."/>
            <person name="Dimitri P."/>
            <person name="Karpen G.H."/>
            <person name="Celniker S.E."/>
        </authorList>
    </citation>
    <scope>NUCLEOTIDE SEQUENCE [LARGE SCALE GENOMIC DNA]</scope>
    <source>
        <strain evidence="6">Berkeley</strain>
    </source>
</reference>